<evidence type="ECO:0000313" key="2">
    <source>
        <dbReference type="EMBL" id="SMX48722.1"/>
    </source>
</evidence>
<proteinExistence type="predicted"/>
<feature type="signal peptide" evidence="1">
    <location>
        <begin position="1"/>
        <end position="25"/>
    </location>
</feature>
<dbReference type="AlphaFoldDB" id="A0A238L2R4"/>
<evidence type="ECO:0000256" key="1">
    <source>
        <dbReference type="SAM" id="SignalP"/>
    </source>
</evidence>
<keyword evidence="3" id="KW-1185">Reference proteome</keyword>
<dbReference type="Proteomes" id="UP000220836">
    <property type="component" value="Unassembled WGS sequence"/>
</dbReference>
<reference evidence="2 3" key="1">
    <citation type="submission" date="2017-05" db="EMBL/GenBank/DDBJ databases">
        <authorList>
            <person name="Song R."/>
            <person name="Chenine A.L."/>
            <person name="Ruprecht R.M."/>
        </authorList>
    </citation>
    <scope>NUCLEOTIDE SEQUENCE [LARGE SCALE GENOMIC DNA]</scope>
    <source>
        <strain evidence="2 3">CECT 8663</strain>
    </source>
</reference>
<evidence type="ECO:0000313" key="3">
    <source>
        <dbReference type="Proteomes" id="UP000220836"/>
    </source>
</evidence>
<protein>
    <submittedName>
        <fullName evidence="2">Uncharacterized protein</fullName>
    </submittedName>
</protein>
<name>A0A238L2R4_9RHOB</name>
<accession>A0A238L2R4</accession>
<dbReference type="EMBL" id="FXYH01000018">
    <property type="protein sequence ID" value="SMX48722.1"/>
    <property type="molecule type" value="Genomic_DNA"/>
</dbReference>
<sequence length="140" mass="14937">MVSKCTLSAMAGLFCLFGATTPVRADNTTAPCPVIDSMDWQAWVNKMPGPDGPKLHVTGQITLPTPGYEVTLELGPLDRKAIPTQRLVLMATPPEGMAAQVIDPVEVTFEHPSQVRRYGAVAIVCGDTLLAEISPVADIH</sequence>
<feature type="chain" id="PRO_5012082448" evidence="1">
    <location>
        <begin position="26"/>
        <end position="140"/>
    </location>
</feature>
<organism evidence="2 3">
    <name type="scientific">Pelagimonas varians</name>
    <dbReference type="NCBI Taxonomy" id="696760"/>
    <lineage>
        <taxon>Bacteria</taxon>
        <taxon>Pseudomonadati</taxon>
        <taxon>Pseudomonadota</taxon>
        <taxon>Alphaproteobacteria</taxon>
        <taxon>Rhodobacterales</taxon>
        <taxon>Roseobacteraceae</taxon>
        <taxon>Pelagimonas</taxon>
    </lineage>
</organism>
<dbReference type="OrthoDB" id="7620622at2"/>
<keyword evidence="1" id="KW-0732">Signal</keyword>
<gene>
    <name evidence="2" type="ORF">PEV8663_03927</name>
</gene>